<dbReference type="Proteomes" id="UP001165060">
    <property type="component" value="Unassembled WGS sequence"/>
</dbReference>
<keyword evidence="3" id="KW-1185">Reference proteome</keyword>
<evidence type="ECO:0000313" key="2">
    <source>
        <dbReference type="EMBL" id="GMI30154.1"/>
    </source>
</evidence>
<dbReference type="EMBL" id="BRYB01001638">
    <property type="protein sequence ID" value="GMI30154.1"/>
    <property type="molecule type" value="Genomic_DNA"/>
</dbReference>
<evidence type="ECO:0000256" key="1">
    <source>
        <dbReference type="SAM" id="MobiDB-lite"/>
    </source>
</evidence>
<accession>A0ABQ6MQF7</accession>
<organism evidence="2 3">
    <name type="scientific">Tetraparma gracilis</name>
    <dbReference type="NCBI Taxonomy" id="2962635"/>
    <lineage>
        <taxon>Eukaryota</taxon>
        <taxon>Sar</taxon>
        <taxon>Stramenopiles</taxon>
        <taxon>Ochrophyta</taxon>
        <taxon>Bolidophyceae</taxon>
        <taxon>Parmales</taxon>
        <taxon>Triparmaceae</taxon>
        <taxon>Tetraparma</taxon>
    </lineage>
</organism>
<reference evidence="2 3" key="1">
    <citation type="journal article" date="2023" name="Commun. Biol.">
        <title>Genome analysis of Parmales, the sister group of diatoms, reveals the evolutionary specialization of diatoms from phago-mixotrophs to photoautotrophs.</title>
        <authorList>
            <person name="Ban H."/>
            <person name="Sato S."/>
            <person name="Yoshikawa S."/>
            <person name="Yamada K."/>
            <person name="Nakamura Y."/>
            <person name="Ichinomiya M."/>
            <person name="Sato N."/>
            <person name="Blanc-Mathieu R."/>
            <person name="Endo H."/>
            <person name="Kuwata A."/>
            <person name="Ogata H."/>
        </authorList>
    </citation>
    <scope>NUCLEOTIDE SEQUENCE [LARGE SCALE GENOMIC DNA]</scope>
</reference>
<name>A0ABQ6MQF7_9STRA</name>
<protein>
    <submittedName>
        <fullName evidence="2">Uncharacterized protein</fullName>
    </submittedName>
</protein>
<sequence>MAARLDWKTYFVVNDLSFQLRKLFSNADLQARIAKSFGVCLVMVGEYQPGNPKHPNPAPPRKLSLEIMTKFTDKTPERVKACLAFLNRVSTISSLEHEQEHNILFELDKVESAGGYKMYKDQQKEAKLERLREEMLSEDNKAKLKAKRQEKKAREKALELENERRDQEAAPPAVRGTTSALHVLKLHSATSGSVNTDMLWDVFRALKYIPRDIRPIPGGDSALVEFDGIHTAGRVVLHCTYSNPDPNAVSFVRVTNRTVDRDLQLQLA</sequence>
<feature type="region of interest" description="Disordered" evidence="1">
    <location>
        <begin position="139"/>
        <end position="176"/>
    </location>
</feature>
<gene>
    <name evidence="2" type="ORF">TeGR_g7110</name>
</gene>
<comment type="caution">
    <text evidence="2">The sequence shown here is derived from an EMBL/GenBank/DDBJ whole genome shotgun (WGS) entry which is preliminary data.</text>
</comment>
<evidence type="ECO:0000313" key="3">
    <source>
        <dbReference type="Proteomes" id="UP001165060"/>
    </source>
</evidence>
<proteinExistence type="predicted"/>
<feature type="compositionally biased region" description="Basic and acidic residues" evidence="1">
    <location>
        <begin position="152"/>
        <end position="168"/>
    </location>
</feature>